<dbReference type="GO" id="GO:0005634">
    <property type="term" value="C:nucleus"/>
    <property type="evidence" value="ECO:0000318"/>
    <property type="project" value="GO_Central"/>
</dbReference>
<dbReference type="SMART" id="SM00322">
    <property type="entry name" value="KH"/>
    <property type="match status" value="1"/>
</dbReference>
<keyword evidence="1" id="KW-0694">RNA-binding</keyword>
<dbReference type="InterPro" id="IPR009210">
    <property type="entry name" value="ASCC1"/>
</dbReference>
<dbReference type="InterPro" id="IPR009097">
    <property type="entry name" value="Cyclic_Pdiesterase"/>
</dbReference>
<reference evidence="4 5" key="1">
    <citation type="journal article" date="2007" name="Science">
        <title>Sea anemone genome reveals ancestral eumetazoan gene repertoire and genomic organization.</title>
        <authorList>
            <person name="Putnam N.H."/>
            <person name="Srivastava M."/>
            <person name="Hellsten U."/>
            <person name="Dirks B."/>
            <person name="Chapman J."/>
            <person name="Salamov A."/>
            <person name="Terry A."/>
            <person name="Shapiro H."/>
            <person name="Lindquist E."/>
            <person name="Kapitonov V.V."/>
            <person name="Jurka J."/>
            <person name="Genikhovich G."/>
            <person name="Grigoriev I.V."/>
            <person name="Lucas S.M."/>
            <person name="Steele R.E."/>
            <person name="Finnerty J.R."/>
            <person name="Technau U."/>
            <person name="Martindale M.Q."/>
            <person name="Rokhsar D.S."/>
        </authorList>
    </citation>
    <scope>NUCLEOTIDE SEQUENCE [LARGE SCALE GENOMIC DNA]</scope>
    <source>
        <strain evidence="5">CH2 X CH6</strain>
    </source>
</reference>
<dbReference type="AlphaFoldDB" id="A7T2D7"/>
<gene>
    <name evidence="4" type="ORF">NEMVEDRAFT_v1g142990</name>
</gene>
<evidence type="ECO:0000259" key="3">
    <source>
        <dbReference type="SMART" id="SM00322"/>
    </source>
</evidence>
<dbReference type="SUPFAM" id="SSF55144">
    <property type="entry name" value="LigT-like"/>
    <property type="match status" value="1"/>
</dbReference>
<dbReference type="Pfam" id="PF10469">
    <property type="entry name" value="AKAP7_NLS"/>
    <property type="match status" value="1"/>
</dbReference>
<dbReference type="GO" id="GO:0006307">
    <property type="term" value="P:DNA alkylation repair"/>
    <property type="evidence" value="ECO:0007669"/>
    <property type="project" value="InterPro"/>
</dbReference>
<dbReference type="SUPFAM" id="SSF54791">
    <property type="entry name" value="Eukaryotic type KH-domain (KH-domain type I)"/>
    <property type="match status" value="1"/>
</dbReference>
<sequence>MDVLRPSVVWVDGRCYRKLPCEQMMDSGTNKELDLTYEDEVCDALNLVESTANGFKSSMGISCEVHRFIIGYKGNTKRQIEQDTNTRISIPRVGQTGDIVITGQSKAEVLSARHKVDIVVESSRHKVPFTHFLSFPLYFDQLEKKAKEFKQIVLQEYSEDRGIDASIFQEPSKLHLTIGMMVLLGPCEVEKAGKSLSECYQDLVRECVGDDPLMVELKGVEYMNDDPTNVDVLYIKVQETDGGNRLQKLANALMEAFVSCGLMRQEYDKVKLHATIMNSKQRATSEPPDSKRRKPHGPQQKRVSFDARNIVTHFKDFSFGEYQVDRIHVSQRGVFDSKGHYHCSAEVLIK</sequence>
<organism evidence="4 5">
    <name type="scientific">Nematostella vectensis</name>
    <name type="common">Starlet sea anemone</name>
    <dbReference type="NCBI Taxonomy" id="45351"/>
    <lineage>
        <taxon>Eukaryota</taxon>
        <taxon>Metazoa</taxon>
        <taxon>Cnidaria</taxon>
        <taxon>Anthozoa</taxon>
        <taxon>Hexacorallia</taxon>
        <taxon>Actiniaria</taxon>
        <taxon>Edwardsiidae</taxon>
        <taxon>Nematostella</taxon>
    </lineage>
</organism>
<proteinExistence type="predicted"/>
<accession>A7T2D7</accession>
<dbReference type="EMBL" id="DS470234">
    <property type="protein sequence ID" value="EDO29881.1"/>
    <property type="molecule type" value="Genomic_DNA"/>
</dbReference>
<dbReference type="Proteomes" id="UP000001593">
    <property type="component" value="Unassembled WGS sequence"/>
</dbReference>
<dbReference type="Gene3D" id="3.90.1140.10">
    <property type="entry name" value="Cyclic phosphodiesterase"/>
    <property type="match status" value="1"/>
</dbReference>
<name>A7T2D7_NEMVE</name>
<dbReference type="eggNOG" id="KOG2814">
    <property type="taxonomic scope" value="Eukaryota"/>
</dbReference>
<dbReference type="GO" id="GO:0003723">
    <property type="term" value="F:RNA binding"/>
    <property type="evidence" value="ECO:0007669"/>
    <property type="project" value="UniProtKB-UniRule"/>
</dbReference>
<evidence type="ECO:0000256" key="2">
    <source>
        <dbReference type="SAM" id="MobiDB-lite"/>
    </source>
</evidence>
<dbReference type="PIRSF" id="PIRSF027019">
    <property type="entry name" value="Euk_LigT"/>
    <property type="match status" value="1"/>
</dbReference>
<dbReference type="HOGENOM" id="CLU_044606_0_0_1"/>
<dbReference type="PANTHER" id="PTHR13360:SF1">
    <property type="entry name" value="ACTIVATING SIGNAL COINTEGRATOR 1 COMPLEX SUBUNIT 1"/>
    <property type="match status" value="1"/>
</dbReference>
<dbReference type="InterPro" id="IPR047538">
    <property type="entry name" value="KH-I_ASCC1"/>
</dbReference>
<dbReference type="Gene3D" id="3.30.1370.10">
    <property type="entry name" value="K Homology domain, type 1"/>
    <property type="match status" value="1"/>
</dbReference>
<protein>
    <recommendedName>
        <fullName evidence="3">K Homology domain-containing protein</fullName>
    </recommendedName>
</protein>
<dbReference type="CDD" id="cd22419">
    <property type="entry name" value="KH-I_ASCC1"/>
    <property type="match status" value="1"/>
</dbReference>
<keyword evidence="5" id="KW-1185">Reference proteome</keyword>
<dbReference type="InParanoid" id="A7T2D7"/>
<dbReference type="InterPro" id="IPR004087">
    <property type="entry name" value="KH_dom"/>
</dbReference>
<dbReference type="PANTHER" id="PTHR13360">
    <property type="entry name" value="ACTIVATING SIGNAL COINTEGRATOR 1 COMPLEX SUBUNIT 1"/>
    <property type="match status" value="1"/>
</dbReference>
<evidence type="ECO:0000313" key="4">
    <source>
        <dbReference type="EMBL" id="EDO29881.1"/>
    </source>
</evidence>
<evidence type="ECO:0000313" key="5">
    <source>
        <dbReference type="Proteomes" id="UP000001593"/>
    </source>
</evidence>
<dbReference type="OMA" id="CLAHFQT"/>
<dbReference type="GO" id="GO:0006355">
    <property type="term" value="P:regulation of DNA-templated transcription"/>
    <property type="evidence" value="ECO:0000318"/>
    <property type="project" value="GO_Central"/>
</dbReference>
<dbReference type="Pfam" id="PF00013">
    <property type="entry name" value="KH_1"/>
    <property type="match status" value="1"/>
</dbReference>
<dbReference type="STRING" id="45351.A7T2D7"/>
<dbReference type="PROSITE" id="PS50084">
    <property type="entry name" value="KH_TYPE_1"/>
    <property type="match status" value="1"/>
</dbReference>
<dbReference type="InterPro" id="IPR036612">
    <property type="entry name" value="KH_dom_type_1_sf"/>
</dbReference>
<dbReference type="PhylomeDB" id="A7T2D7"/>
<feature type="region of interest" description="Disordered" evidence="2">
    <location>
        <begin position="278"/>
        <end position="302"/>
    </location>
</feature>
<dbReference type="InterPro" id="IPR004088">
    <property type="entry name" value="KH_dom_type_1"/>
</dbReference>
<feature type="domain" description="K Homology" evidence="3">
    <location>
        <begin position="53"/>
        <end position="121"/>
    </location>
</feature>
<dbReference type="InterPro" id="IPR019510">
    <property type="entry name" value="AKAP7-like_phosphoesterase"/>
</dbReference>
<evidence type="ECO:0000256" key="1">
    <source>
        <dbReference type="PROSITE-ProRule" id="PRU00117"/>
    </source>
</evidence>